<dbReference type="GO" id="GO:0009570">
    <property type="term" value="C:chloroplast stroma"/>
    <property type="evidence" value="ECO:0007669"/>
    <property type="project" value="UniProtKB-UniRule"/>
</dbReference>
<dbReference type="InterPro" id="IPR036188">
    <property type="entry name" value="FAD/NAD-bd_sf"/>
</dbReference>
<dbReference type="GO" id="GO:0052837">
    <property type="term" value="P:thiazole biosynthetic process"/>
    <property type="evidence" value="ECO:0007669"/>
    <property type="project" value="UniProtKB-UniRule"/>
</dbReference>
<evidence type="ECO:0000256" key="6">
    <source>
        <dbReference type="HAMAP-Rule" id="MF_03158"/>
    </source>
</evidence>
<keyword evidence="5 6" id="KW-0520">NAD</keyword>
<dbReference type="SUPFAM" id="SSF51905">
    <property type="entry name" value="FAD/NAD(P)-binding domain"/>
    <property type="match status" value="1"/>
</dbReference>
<feature type="binding site" evidence="6">
    <location>
        <begin position="123"/>
        <end position="124"/>
    </location>
    <ligand>
        <name>substrate</name>
    </ligand>
</feature>
<organism evidence="7 8">
    <name type="scientific">Pleodorina starrii</name>
    <dbReference type="NCBI Taxonomy" id="330485"/>
    <lineage>
        <taxon>Eukaryota</taxon>
        <taxon>Viridiplantae</taxon>
        <taxon>Chlorophyta</taxon>
        <taxon>core chlorophytes</taxon>
        <taxon>Chlorophyceae</taxon>
        <taxon>CS clade</taxon>
        <taxon>Chlamydomonadales</taxon>
        <taxon>Volvocaceae</taxon>
        <taxon>Pleodorina</taxon>
    </lineage>
</organism>
<evidence type="ECO:0000313" key="8">
    <source>
        <dbReference type="Proteomes" id="UP001165080"/>
    </source>
</evidence>
<evidence type="ECO:0000256" key="4">
    <source>
        <dbReference type="ARBA" id="ARBA00023004"/>
    </source>
</evidence>
<dbReference type="NCBIfam" id="TIGR00292">
    <property type="entry name" value="sulfide-dependent adenosine diphosphate thiazole synthase"/>
    <property type="match status" value="1"/>
</dbReference>
<feature type="binding site" evidence="6">
    <location>
        <position position="131"/>
    </location>
    <ligand>
        <name>substrate</name>
    </ligand>
</feature>
<comment type="function">
    <text evidence="6">Involved in biosynthesis of the thiamine precursor thiazole. Catalyzes the conversion of NAD and glycine to adenosine diphosphate 5-(2-hydroxyethyl)-4-methylthiazole-2-carboxylic acid (ADT), an adenylated thiazole intermediate. The reaction includes an iron-dependent sulfide transfer from a conserved cysteine residue of the protein to a thiazole intermediate. The enzyme can only undergo a single turnover, which suggests it is a suicide enzyme. May have additional roles in adaptation to various stress conditions and in DNA damage tolerance.</text>
</comment>
<dbReference type="PANTHER" id="PTHR43422">
    <property type="entry name" value="THIAMINE THIAZOLE SYNTHASE"/>
    <property type="match status" value="1"/>
</dbReference>
<feature type="binding site" evidence="6">
    <location>
        <begin position="312"/>
        <end position="314"/>
    </location>
    <ligand>
        <name>substrate</name>
    </ligand>
</feature>
<evidence type="ECO:0000256" key="2">
    <source>
        <dbReference type="ARBA" id="ARBA00022723"/>
    </source>
</evidence>
<reference evidence="7 8" key="1">
    <citation type="journal article" date="2023" name="Commun. Biol.">
        <title>Reorganization of the ancestral sex-determining regions during the evolution of trioecy in Pleodorina starrii.</title>
        <authorList>
            <person name="Takahashi K."/>
            <person name="Suzuki S."/>
            <person name="Kawai-Toyooka H."/>
            <person name="Yamamoto K."/>
            <person name="Hamaji T."/>
            <person name="Ootsuki R."/>
            <person name="Yamaguchi H."/>
            <person name="Kawachi M."/>
            <person name="Higashiyama T."/>
            <person name="Nozaki H."/>
        </authorList>
    </citation>
    <scope>NUCLEOTIDE SEQUENCE [LARGE SCALE GENOMIC DNA]</scope>
    <source>
        <strain evidence="7 8">NIES-4479</strain>
    </source>
</reference>
<dbReference type="InterPro" id="IPR002922">
    <property type="entry name" value="Thi4_fam"/>
</dbReference>
<comment type="PTM">
    <text evidence="6">During the catalytic reaction, a sulfide is transferred from Cys-231 to a reaction intermediate, generating a dehydroalanine residue.</text>
</comment>
<feature type="modified residue" description="2,3-didehydroalanine (Cys)" evidence="6">
    <location>
        <position position="231"/>
    </location>
</feature>
<dbReference type="Proteomes" id="UP001165080">
    <property type="component" value="Unassembled WGS sequence"/>
</dbReference>
<keyword evidence="6" id="KW-0934">Plastid</keyword>
<dbReference type="GO" id="GO:0005506">
    <property type="term" value="F:iron ion binding"/>
    <property type="evidence" value="ECO:0007669"/>
    <property type="project" value="UniProtKB-UniRule"/>
</dbReference>
<dbReference type="Gene3D" id="3.50.50.60">
    <property type="entry name" value="FAD/NAD(P)-binding domain"/>
    <property type="match status" value="1"/>
</dbReference>
<keyword evidence="1 6" id="KW-0808">Transferase</keyword>
<evidence type="ECO:0000313" key="7">
    <source>
        <dbReference type="EMBL" id="GLC52677.1"/>
    </source>
</evidence>
<comment type="subunit">
    <text evidence="6">Homooctamer.</text>
</comment>
<keyword evidence="3 6" id="KW-0784">Thiamine biosynthesis</keyword>
<dbReference type="GO" id="GO:0016853">
    <property type="term" value="F:isomerase activity"/>
    <property type="evidence" value="ECO:0007669"/>
    <property type="project" value="UniProtKB-KW"/>
</dbReference>
<evidence type="ECO:0000256" key="5">
    <source>
        <dbReference type="ARBA" id="ARBA00023027"/>
    </source>
</evidence>
<keyword evidence="8" id="KW-1185">Reference proteome</keyword>
<feature type="binding site" evidence="6">
    <location>
        <position position="302"/>
    </location>
    <ligand>
        <name>substrate</name>
    </ligand>
</feature>
<dbReference type="GO" id="GO:0005829">
    <property type="term" value="C:cytosol"/>
    <property type="evidence" value="ECO:0007669"/>
    <property type="project" value="UniProtKB-UniRule"/>
</dbReference>
<keyword evidence="4 6" id="KW-0408">Iron</keyword>
<evidence type="ECO:0000256" key="1">
    <source>
        <dbReference type="ARBA" id="ARBA00022679"/>
    </source>
</evidence>
<comment type="catalytic activity">
    <reaction evidence="6">
        <text>[ADP-thiazole synthase]-L-cysteine + glycine + NAD(+) = [ADP-thiazole synthase]-dehydroalanine + ADP-5-ethyl-4-methylthiazole-2-carboxylate + nicotinamide + 3 H2O + 2 H(+)</text>
        <dbReference type="Rhea" id="RHEA:55708"/>
        <dbReference type="Rhea" id="RHEA-COMP:14264"/>
        <dbReference type="Rhea" id="RHEA-COMP:14265"/>
        <dbReference type="ChEBI" id="CHEBI:15377"/>
        <dbReference type="ChEBI" id="CHEBI:15378"/>
        <dbReference type="ChEBI" id="CHEBI:17154"/>
        <dbReference type="ChEBI" id="CHEBI:29950"/>
        <dbReference type="ChEBI" id="CHEBI:57305"/>
        <dbReference type="ChEBI" id="CHEBI:57540"/>
        <dbReference type="ChEBI" id="CHEBI:90873"/>
        <dbReference type="ChEBI" id="CHEBI:139151"/>
        <dbReference type="EC" id="2.4.2.60"/>
    </reaction>
</comment>
<feature type="binding site" evidence="6">
    <location>
        <position position="233"/>
    </location>
    <ligand>
        <name>substrate</name>
    </ligand>
</feature>
<keyword evidence="7" id="KW-0413">Isomerase</keyword>
<name>A0A9W6F1A0_9CHLO</name>
<feature type="binding site" evidence="6">
    <location>
        <position position="248"/>
    </location>
    <ligand>
        <name>substrate</name>
    </ligand>
</feature>
<dbReference type="Gene3D" id="6.10.250.2840">
    <property type="match status" value="1"/>
</dbReference>
<proteinExistence type="inferred from homology"/>
<keyword evidence="6" id="KW-0150">Chloroplast</keyword>
<dbReference type="AlphaFoldDB" id="A0A9W6F1A0"/>
<dbReference type="InterPro" id="IPR027495">
    <property type="entry name" value="Sti35"/>
</dbReference>
<dbReference type="Pfam" id="PF01946">
    <property type="entry name" value="Thi4"/>
    <property type="match status" value="1"/>
</dbReference>
<dbReference type="PANTHER" id="PTHR43422:SF3">
    <property type="entry name" value="THIAMINE THIAZOLE SYNTHASE"/>
    <property type="match status" value="1"/>
</dbReference>
<accession>A0A9W6F1A0</accession>
<dbReference type="GO" id="GO:0160205">
    <property type="term" value="F:cysteine-dependent adenosine diphosphate thiazole synthase activity"/>
    <property type="evidence" value="ECO:0007669"/>
    <property type="project" value="UniProtKB-EC"/>
</dbReference>
<gene>
    <name evidence="7" type="primary">PLESTB001049</name>
    <name evidence="6" type="synonym">THI1</name>
    <name evidence="7" type="ORF">PLESTB_000656300</name>
</gene>
<comment type="cofactor">
    <cofactor evidence="6">
        <name>Fe cation</name>
        <dbReference type="ChEBI" id="CHEBI:24875"/>
    </cofactor>
    <text evidence="6">Binds 1 Fe cation per subunit.</text>
</comment>
<sequence>MAAMIAQRRAAAATAAAPKRGARLVARVAQPLAQPGSSGMQTAADASMLARAGLPPTTTPFDDFQFANIREAEVSRAMTRRYFKDLDDFAESDVVIVGAGSAGLACAYELGKVAPHLKVALMEQSVAPGGGAWLGGQLFSAMVVRKPAHLMLDELEVPYEDEGHYVVVRHAALLTSTLMSKVLKNPNVKLFNAVAVEDLIVKPDALSGGRRVAGVVTNWSLVAQAHGTQSCMDPNVIEAGVVVSACGHDGPFGATSVKRLARLGMVPGGEVPGMGALDMEAAEGAIVGGTREVVPGMVLAGMELAEVDGSPRMGPTFGAMIVSGRRAAHVALAVLEKRKKMAAKATAAGAEATAAAAAL</sequence>
<feature type="binding site" evidence="6">
    <location>
        <position position="102"/>
    </location>
    <ligand>
        <name>substrate</name>
    </ligand>
</feature>
<dbReference type="EMBL" id="BRXU01000006">
    <property type="protein sequence ID" value="GLC52677.1"/>
    <property type="molecule type" value="Genomic_DNA"/>
</dbReference>
<feature type="binding site" evidence="6">
    <location>
        <position position="196"/>
    </location>
    <ligand>
        <name>substrate</name>
    </ligand>
</feature>
<comment type="caution">
    <text evidence="7">The sequence shown here is derived from an EMBL/GenBank/DDBJ whole genome shotgun (WGS) entry which is preliminary data.</text>
</comment>
<protein>
    <recommendedName>
        <fullName evidence="6">Thiamine thiazole synthase, chloroplastic</fullName>
    </recommendedName>
    <alternativeName>
        <fullName evidence="6">Thiazole biosynthetic enzyme</fullName>
        <ecNumber evidence="6">2.4.2.60</ecNumber>
    </alternativeName>
</protein>
<evidence type="ECO:0000256" key="3">
    <source>
        <dbReference type="ARBA" id="ARBA00022977"/>
    </source>
</evidence>
<dbReference type="EC" id="2.4.2.60" evidence="6"/>
<dbReference type="HAMAP" id="MF_03158">
    <property type="entry name" value="THI4"/>
    <property type="match status" value="1"/>
</dbReference>
<keyword evidence="2 6" id="KW-0479">Metal-binding</keyword>
<comment type="similarity">
    <text evidence="6">Belongs to the THI4 family.</text>
</comment>
<dbReference type="GO" id="GO:0009228">
    <property type="term" value="P:thiamine biosynthetic process"/>
    <property type="evidence" value="ECO:0007669"/>
    <property type="project" value="UniProtKB-UniRule"/>
</dbReference>
<comment type="subcellular location">
    <subcellularLocation>
        <location evidence="6">Plastid</location>
        <location evidence="6">Chloroplast</location>
    </subcellularLocation>
</comment>